<keyword evidence="3 6" id="KW-0812">Transmembrane</keyword>
<dbReference type="InterPro" id="IPR004840">
    <property type="entry name" value="Amino_acid_permease_CS"/>
</dbReference>
<dbReference type="Proteomes" id="UP000030748">
    <property type="component" value="Unassembled WGS sequence"/>
</dbReference>
<evidence type="ECO:0000256" key="2">
    <source>
        <dbReference type="ARBA" id="ARBA00022448"/>
    </source>
</evidence>
<evidence type="ECO:0000256" key="3">
    <source>
        <dbReference type="ARBA" id="ARBA00022692"/>
    </source>
</evidence>
<dbReference type="AlphaFoldDB" id="A0A022QRW7"/>
<sequence>MGTPIRVVAVGDLAPYHLLKDSGDDSRLNQLGYKQELSRSLSAVSNFSVTFSIISVLTGINTLYNQGLTFGGPVTMVYGWPIVGLFTFLVGLSLAEICSAYPTSGGLYFWSSKLCGNRWGPFASWLTG</sequence>
<dbReference type="GO" id="GO:0016020">
    <property type="term" value="C:membrane"/>
    <property type="evidence" value="ECO:0007669"/>
    <property type="project" value="UniProtKB-SubCell"/>
</dbReference>
<reference evidence="7 8" key="1">
    <citation type="journal article" date="2013" name="Proc. Natl. Acad. Sci. U.S.A.">
        <title>Fine-scale variation in meiotic recombination in Mimulus inferred from population shotgun sequencing.</title>
        <authorList>
            <person name="Hellsten U."/>
            <person name="Wright K.M."/>
            <person name="Jenkins J."/>
            <person name="Shu S."/>
            <person name="Yuan Y."/>
            <person name="Wessler S.R."/>
            <person name="Schmutz J."/>
            <person name="Willis J.H."/>
            <person name="Rokhsar D.S."/>
        </authorList>
    </citation>
    <scope>NUCLEOTIDE SEQUENCE [LARGE SCALE GENOMIC DNA]</scope>
    <source>
        <strain evidence="8">cv. DUN x IM62</strain>
    </source>
</reference>
<dbReference type="PROSITE" id="PS00218">
    <property type="entry name" value="AMINO_ACID_PERMEASE_1"/>
    <property type="match status" value="1"/>
</dbReference>
<evidence type="ECO:0008006" key="9">
    <source>
        <dbReference type="Google" id="ProtNLM"/>
    </source>
</evidence>
<keyword evidence="5 6" id="KW-0472">Membrane</keyword>
<proteinExistence type="predicted"/>
<evidence type="ECO:0000256" key="4">
    <source>
        <dbReference type="ARBA" id="ARBA00022989"/>
    </source>
</evidence>
<dbReference type="eggNOG" id="KOG1289">
    <property type="taxonomic scope" value="Eukaryota"/>
</dbReference>
<keyword evidence="4 6" id="KW-1133">Transmembrane helix</keyword>
<organism evidence="7 8">
    <name type="scientific">Erythranthe guttata</name>
    <name type="common">Yellow monkey flower</name>
    <name type="synonym">Mimulus guttatus</name>
    <dbReference type="NCBI Taxonomy" id="4155"/>
    <lineage>
        <taxon>Eukaryota</taxon>
        <taxon>Viridiplantae</taxon>
        <taxon>Streptophyta</taxon>
        <taxon>Embryophyta</taxon>
        <taxon>Tracheophyta</taxon>
        <taxon>Spermatophyta</taxon>
        <taxon>Magnoliopsida</taxon>
        <taxon>eudicotyledons</taxon>
        <taxon>Gunneridae</taxon>
        <taxon>Pentapetalae</taxon>
        <taxon>asterids</taxon>
        <taxon>lamiids</taxon>
        <taxon>Lamiales</taxon>
        <taxon>Phrymaceae</taxon>
        <taxon>Erythranthe</taxon>
    </lineage>
</organism>
<evidence type="ECO:0000313" key="7">
    <source>
        <dbReference type="EMBL" id="EYU30018.1"/>
    </source>
</evidence>
<dbReference type="GO" id="GO:0006865">
    <property type="term" value="P:amino acid transport"/>
    <property type="evidence" value="ECO:0007669"/>
    <property type="project" value="InterPro"/>
</dbReference>
<evidence type="ECO:0000256" key="1">
    <source>
        <dbReference type="ARBA" id="ARBA00004141"/>
    </source>
</evidence>
<feature type="transmembrane region" description="Helical" evidence="6">
    <location>
        <begin position="76"/>
        <end position="95"/>
    </location>
</feature>
<comment type="subcellular location">
    <subcellularLocation>
        <location evidence="1">Membrane</location>
        <topology evidence="1">Multi-pass membrane protein</topology>
    </subcellularLocation>
</comment>
<keyword evidence="8" id="KW-1185">Reference proteome</keyword>
<dbReference type="Pfam" id="PF13520">
    <property type="entry name" value="AA_permease_2"/>
    <property type="match status" value="1"/>
</dbReference>
<dbReference type="Gene3D" id="1.20.1740.10">
    <property type="entry name" value="Amino acid/polyamine transporter I"/>
    <property type="match status" value="1"/>
</dbReference>
<accession>A0A022QRW7</accession>
<name>A0A022QRW7_ERYGU</name>
<dbReference type="FunFam" id="1.20.1740.10:FF:000104">
    <property type="entry name" value="Amino-acid permease BAT1"/>
    <property type="match status" value="1"/>
</dbReference>
<keyword evidence="2" id="KW-0813">Transport</keyword>
<dbReference type="STRING" id="4155.A0A022QRW7"/>
<dbReference type="PANTHER" id="PTHR45649">
    <property type="entry name" value="AMINO-ACID PERMEASE BAT1"/>
    <property type="match status" value="1"/>
</dbReference>
<dbReference type="PANTHER" id="PTHR45649:SF30">
    <property type="entry name" value="AMINO-ACID PERMEASE BAT1"/>
    <property type="match status" value="1"/>
</dbReference>
<feature type="non-terminal residue" evidence="7">
    <location>
        <position position="128"/>
    </location>
</feature>
<dbReference type="InterPro" id="IPR002293">
    <property type="entry name" value="AA/rel_permease1"/>
</dbReference>
<feature type="transmembrane region" description="Helical" evidence="6">
    <location>
        <begin position="43"/>
        <end position="64"/>
    </location>
</feature>
<evidence type="ECO:0000313" key="8">
    <source>
        <dbReference type="Proteomes" id="UP000030748"/>
    </source>
</evidence>
<dbReference type="EMBL" id="KI631110">
    <property type="protein sequence ID" value="EYU30018.1"/>
    <property type="molecule type" value="Genomic_DNA"/>
</dbReference>
<protein>
    <recommendedName>
        <fullName evidence="9">Amino acid permease/ SLC12A domain-containing protein</fullName>
    </recommendedName>
</protein>
<evidence type="ECO:0000256" key="5">
    <source>
        <dbReference type="ARBA" id="ARBA00023136"/>
    </source>
</evidence>
<evidence type="ECO:0000256" key="6">
    <source>
        <dbReference type="SAM" id="Phobius"/>
    </source>
</evidence>
<gene>
    <name evidence="7" type="ORF">MIMGU_mgv1a019270mg</name>
</gene>
<dbReference type="GO" id="GO:0022857">
    <property type="term" value="F:transmembrane transporter activity"/>
    <property type="evidence" value="ECO:0007669"/>
    <property type="project" value="InterPro"/>
</dbReference>